<dbReference type="EMBL" id="JAPDOD010000001">
    <property type="protein sequence ID" value="MDA0158695.1"/>
    <property type="molecule type" value="Genomic_DNA"/>
</dbReference>
<dbReference type="Gene3D" id="3.30.300.30">
    <property type="match status" value="1"/>
</dbReference>
<sequence length="514" mass="56339">MNLAQLVATQAERYGARQLALVDGEPLSYEQLADRAGRFTSGLQELGIQPGDRVAVMMPTRAEFLYAWFGILGAGAIEVPIHDAARGPGIAYILETTGARALIVDEEHVEHVAGYIDSVEQVIVRGDAGELVALDFASLMANPVAAPVERKPGDPASILFTGGTTGPPKGVVLPHNHNLNLARGVVELVRYTEDDVLFSVFPLFHANAKYMSVLAALVSGARVVINRRFSASRFWEICRREGVTAFNGQGEMLRILLKQPVSDTDRDNTVRVVVGAAAATDLVEQFEQRYDLAVLDAYGMTETGPTIAASWEARRAGAAGVPTPWYEAKVVDADDVEVGPGVTGEIVVRPKLPFVMMERYWGNDAATLDSMRNLWFHTGDNAYRDEDGYFWFVARGTDSIRRRGENVSAWEVERVLADHPELLEAAVYGVPSELGGQEVMVACVRRPESEITAEELLDFCTGKMPHFAVPRYVRFMDRLPRSHAQRVLKPELKSAGAGAPGVWDRESVGYVVQR</sequence>
<evidence type="ECO:0000313" key="6">
    <source>
        <dbReference type="Proteomes" id="UP001149140"/>
    </source>
</evidence>
<dbReference type="InterPro" id="IPR042099">
    <property type="entry name" value="ANL_N_sf"/>
</dbReference>
<comment type="caution">
    <text evidence="5">The sequence shown here is derived from an EMBL/GenBank/DDBJ whole genome shotgun (WGS) entry which is preliminary data.</text>
</comment>
<dbReference type="GO" id="GO:0031956">
    <property type="term" value="F:medium-chain fatty acid-CoA ligase activity"/>
    <property type="evidence" value="ECO:0007669"/>
    <property type="project" value="TreeGrafter"/>
</dbReference>
<dbReference type="PANTHER" id="PTHR43201:SF5">
    <property type="entry name" value="MEDIUM-CHAIN ACYL-COA LIGASE ACSF2, MITOCHONDRIAL"/>
    <property type="match status" value="1"/>
</dbReference>
<protein>
    <submittedName>
        <fullName evidence="5">AMP-binding protein</fullName>
    </submittedName>
</protein>
<evidence type="ECO:0000256" key="1">
    <source>
        <dbReference type="ARBA" id="ARBA00006432"/>
    </source>
</evidence>
<dbReference type="AlphaFoldDB" id="A0A9X3MM80"/>
<evidence type="ECO:0000256" key="2">
    <source>
        <dbReference type="ARBA" id="ARBA00022598"/>
    </source>
</evidence>
<dbReference type="PANTHER" id="PTHR43201">
    <property type="entry name" value="ACYL-COA SYNTHETASE"/>
    <property type="match status" value="1"/>
</dbReference>
<dbReference type="Proteomes" id="UP001149140">
    <property type="component" value="Unassembled WGS sequence"/>
</dbReference>
<name>A0A9X3MM80_9ACTN</name>
<keyword evidence="2" id="KW-0436">Ligase</keyword>
<proteinExistence type="inferred from homology"/>
<dbReference type="InterPro" id="IPR020845">
    <property type="entry name" value="AMP-binding_CS"/>
</dbReference>
<dbReference type="PROSITE" id="PS00455">
    <property type="entry name" value="AMP_BINDING"/>
    <property type="match status" value="1"/>
</dbReference>
<dbReference type="InterPro" id="IPR045851">
    <property type="entry name" value="AMP-bd_C_sf"/>
</dbReference>
<accession>A0A9X3MM80</accession>
<dbReference type="InterPro" id="IPR025110">
    <property type="entry name" value="AMP-bd_C"/>
</dbReference>
<dbReference type="RefSeq" id="WP_270037286.1">
    <property type="nucleotide sequence ID" value="NZ_JAPDOD010000001.1"/>
</dbReference>
<dbReference type="Gene3D" id="3.40.50.12780">
    <property type="entry name" value="N-terminal domain of ligase-like"/>
    <property type="match status" value="1"/>
</dbReference>
<feature type="domain" description="AMP-binding enzyme C-terminal" evidence="4">
    <location>
        <begin position="411"/>
        <end position="482"/>
    </location>
</feature>
<dbReference type="InterPro" id="IPR000873">
    <property type="entry name" value="AMP-dep_synth/lig_dom"/>
</dbReference>
<dbReference type="SUPFAM" id="SSF56801">
    <property type="entry name" value="Acetyl-CoA synthetase-like"/>
    <property type="match status" value="1"/>
</dbReference>
<dbReference type="GO" id="GO:0006631">
    <property type="term" value="P:fatty acid metabolic process"/>
    <property type="evidence" value="ECO:0007669"/>
    <property type="project" value="TreeGrafter"/>
</dbReference>
<feature type="domain" description="AMP-dependent synthetase/ligase" evidence="3">
    <location>
        <begin position="9"/>
        <end position="361"/>
    </location>
</feature>
<organism evidence="5 6">
    <name type="scientific">Solirubrobacter ginsenosidimutans</name>
    <dbReference type="NCBI Taxonomy" id="490573"/>
    <lineage>
        <taxon>Bacteria</taxon>
        <taxon>Bacillati</taxon>
        <taxon>Actinomycetota</taxon>
        <taxon>Thermoleophilia</taxon>
        <taxon>Solirubrobacterales</taxon>
        <taxon>Solirubrobacteraceae</taxon>
        <taxon>Solirubrobacter</taxon>
    </lineage>
</organism>
<reference evidence="5" key="1">
    <citation type="submission" date="2022-10" db="EMBL/GenBank/DDBJ databases">
        <title>The WGS of Solirubrobacter ginsenosidimutans DSM 21036.</title>
        <authorList>
            <person name="Jiang Z."/>
        </authorList>
    </citation>
    <scope>NUCLEOTIDE SEQUENCE</scope>
    <source>
        <strain evidence="5">DSM 21036</strain>
    </source>
</reference>
<gene>
    <name evidence="5" type="ORF">OM076_00340</name>
</gene>
<keyword evidence="6" id="KW-1185">Reference proteome</keyword>
<dbReference type="Pfam" id="PF13193">
    <property type="entry name" value="AMP-binding_C"/>
    <property type="match status" value="1"/>
</dbReference>
<evidence type="ECO:0000313" key="5">
    <source>
        <dbReference type="EMBL" id="MDA0158695.1"/>
    </source>
</evidence>
<dbReference type="Pfam" id="PF00501">
    <property type="entry name" value="AMP-binding"/>
    <property type="match status" value="1"/>
</dbReference>
<evidence type="ECO:0000259" key="4">
    <source>
        <dbReference type="Pfam" id="PF13193"/>
    </source>
</evidence>
<evidence type="ECO:0000259" key="3">
    <source>
        <dbReference type="Pfam" id="PF00501"/>
    </source>
</evidence>
<comment type="similarity">
    <text evidence="1">Belongs to the ATP-dependent AMP-binding enzyme family.</text>
</comment>